<evidence type="ECO:0000313" key="2">
    <source>
        <dbReference type="Proteomes" id="UP000095284"/>
    </source>
</evidence>
<sequence length="435" mass="49500">MFYSSTSSSSSSPRAMTVASALTEALGVQIRDARWNAGRKLFELVQAENDRPFITPCPLQLFNGALTAFILHFEEMSRKKRQEFSNSFFKSRTLNDRYPFRLALVNEKFKKCVKSKGHKMTIVTRGFCYTAYFEEVPMWSLNCGVIYEIGFLPSRIGRLVVEGVEKEDLNNLDEMSYMFEDIEHLSIPLIPINNVLGIELIQSFDKSLKSLDCSALLLKNSSVRTLKLSELRVTNVSWVDDLNELFSFRTNSLIVNASPVLNVLTFCRLQTYNPLVQELKFVNTFPIDVAQLEYVLTAIFGVFPNLQMIEFECVKVVLGDVSESVLKFPEVCFVALSQASRAVAIRGGFEFRVRQMCYDLDVFDAVSSVALNHEVEVNEEDKPSENLIKRVNFSREFNSLKLTLINELLPRPVREMKTATPAKIKLVQKAHRTAV</sequence>
<dbReference type="Proteomes" id="UP000095284">
    <property type="component" value="Unplaced"/>
</dbReference>
<protein>
    <submittedName>
        <fullName evidence="1">(pine wood nematode) hypothetical protein</fullName>
    </submittedName>
</protein>
<evidence type="ECO:0000313" key="4">
    <source>
        <dbReference type="WBParaSite" id="BXY_0775700.1"/>
    </source>
</evidence>
<dbReference type="EMBL" id="CAJFDI010000004">
    <property type="protein sequence ID" value="CAD5227012.1"/>
    <property type="molecule type" value="Genomic_DNA"/>
</dbReference>
<evidence type="ECO:0000313" key="3">
    <source>
        <dbReference type="Proteomes" id="UP000659654"/>
    </source>
</evidence>
<dbReference type="WBParaSite" id="BXY_0775700.1">
    <property type="protein sequence ID" value="BXY_0775700.1"/>
    <property type="gene ID" value="BXY_0775700"/>
</dbReference>
<evidence type="ECO:0000313" key="1">
    <source>
        <dbReference type="EMBL" id="CAD5227012.1"/>
    </source>
</evidence>
<keyword evidence="3" id="KW-1185">Reference proteome</keyword>
<reference evidence="1" key="2">
    <citation type="submission" date="2020-09" db="EMBL/GenBank/DDBJ databases">
        <authorList>
            <person name="Kikuchi T."/>
        </authorList>
    </citation>
    <scope>NUCLEOTIDE SEQUENCE</scope>
    <source>
        <strain evidence="1">Ka4C1</strain>
    </source>
</reference>
<dbReference type="Proteomes" id="UP000582659">
    <property type="component" value="Unassembled WGS sequence"/>
</dbReference>
<organism evidence="2 4">
    <name type="scientific">Bursaphelenchus xylophilus</name>
    <name type="common">Pinewood nematode worm</name>
    <name type="synonym">Aphelenchoides xylophilus</name>
    <dbReference type="NCBI Taxonomy" id="6326"/>
    <lineage>
        <taxon>Eukaryota</taxon>
        <taxon>Metazoa</taxon>
        <taxon>Ecdysozoa</taxon>
        <taxon>Nematoda</taxon>
        <taxon>Chromadorea</taxon>
        <taxon>Rhabditida</taxon>
        <taxon>Tylenchina</taxon>
        <taxon>Tylenchomorpha</taxon>
        <taxon>Aphelenchoidea</taxon>
        <taxon>Aphelenchoididae</taxon>
        <taxon>Bursaphelenchus</taxon>
    </lineage>
</organism>
<dbReference type="AlphaFoldDB" id="A0A1I7S425"/>
<accession>A0A1I7S425</accession>
<proteinExistence type="predicted"/>
<gene>
    <name evidence="1" type="ORF">BXYJ_LOCUS9557</name>
</gene>
<dbReference type="EMBL" id="CAJFCV020000004">
    <property type="protein sequence ID" value="CAG9116650.1"/>
    <property type="molecule type" value="Genomic_DNA"/>
</dbReference>
<name>A0A1I7S425_BURXY</name>
<dbReference type="Proteomes" id="UP000659654">
    <property type="component" value="Unassembled WGS sequence"/>
</dbReference>
<reference evidence="4" key="1">
    <citation type="submission" date="2016-11" db="UniProtKB">
        <authorList>
            <consortium name="WormBaseParasite"/>
        </authorList>
    </citation>
    <scope>IDENTIFICATION</scope>
</reference>
<dbReference type="OrthoDB" id="10387419at2759"/>